<evidence type="ECO:0000256" key="2">
    <source>
        <dbReference type="ARBA" id="ARBA00022679"/>
    </source>
</evidence>
<dbReference type="GO" id="GO:0051607">
    <property type="term" value="P:defense response to virus"/>
    <property type="evidence" value="ECO:0007669"/>
    <property type="project" value="UniProtKB-KW"/>
</dbReference>
<dbReference type="PANTHER" id="PTHR34047">
    <property type="entry name" value="NUCLEAR INTRON MATURASE 1, MITOCHONDRIAL-RELATED"/>
    <property type="match status" value="1"/>
</dbReference>
<evidence type="ECO:0000256" key="8">
    <source>
        <dbReference type="ARBA" id="ARBA00034120"/>
    </source>
</evidence>
<sequence length="416" mass="48058">MSQPGLAGKSHDIPKRLIWAAWLKVRGNGGAAGADGVTIEQFETRLADNLYRLWNRMSSGSYFPGPVRAVEIPKKGGTRILGIPNVIDRVAQTAAVLMLEPEVEKVFHDDSYGYRPGRSPLDAVRVCRQRCFKKDWVVDMDVKAFFDSVPWDLMLKAVARHTTQPWVMLYVERWLKAPMKMPDGTLTHRSKGTPQGGPISPLIANIFLHYGFDTWMDREFPGIGFERFADDVVVHCVTERQAHQVRQAIDRRFADIGLQLHPDKTRIVYCKDDRRRLDYEMVTFTFCGYAFRPRKAWDKIRGKARTGFLPAVAPGKLTDMSRKVASWRLHRRTTGNLADLAEEVNPVLRGWLNYFTVFYPSAVNPIGKRIDRHLMRWAKWKYKRLKRSDDRARAWLRGVRQRSPDLFAHWALRYTT</sequence>
<gene>
    <name evidence="11" type="primary">ltrA</name>
    <name evidence="11" type="ORF">GCM10011608_08900</name>
</gene>
<dbReference type="PROSITE" id="PS50878">
    <property type="entry name" value="RT_POL"/>
    <property type="match status" value="1"/>
</dbReference>
<reference evidence="11" key="1">
    <citation type="journal article" date="2014" name="Int. J. Syst. Evol. Microbiol.">
        <title>Complete genome sequence of Corynebacterium casei LMG S-19264T (=DSM 44701T), isolated from a smear-ripened cheese.</title>
        <authorList>
            <consortium name="US DOE Joint Genome Institute (JGI-PGF)"/>
            <person name="Walter F."/>
            <person name="Albersmeier A."/>
            <person name="Kalinowski J."/>
            <person name="Ruckert C."/>
        </authorList>
    </citation>
    <scope>NUCLEOTIDE SEQUENCE</scope>
    <source>
        <strain evidence="11">CGMCC 4.7312</strain>
    </source>
</reference>
<keyword evidence="6 11" id="KW-0695">RNA-directed DNA polymerase</keyword>
<dbReference type="GO" id="GO:0003723">
    <property type="term" value="F:RNA binding"/>
    <property type="evidence" value="ECO:0007669"/>
    <property type="project" value="InterPro"/>
</dbReference>
<dbReference type="InterPro" id="IPR043502">
    <property type="entry name" value="DNA/RNA_pol_sf"/>
</dbReference>
<accession>A0A917WSV3</accession>
<keyword evidence="3" id="KW-0548">Nucleotidyltransferase</keyword>
<proteinExistence type="inferred from homology"/>
<dbReference type="RefSeq" id="WP_229705680.1">
    <property type="nucleotide sequence ID" value="NZ_BMNB01000003.1"/>
</dbReference>
<dbReference type="InterPro" id="IPR013597">
    <property type="entry name" value="Mat_intron_G2"/>
</dbReference>
<evidence type="ECO:0000256" key="4">
    <source>
        <dbReference type="ARBA" id="ARBA00022723"/>
    </source>
</evidence>
<evidence type="ECO:0000256" key="6">
    <source>
        <dbReference type="ARBA" id="ARBA00022918"/>
    </source>
</evidence>
<dbReference type="InterPro" id="IPR000477">
    <property type="entry name" value="RT_dom"/>
</dbReference>
<keyword evidence="5" id="KW-0460">Magnesium</keyword>
<keyword evidence="12" id="KW-1185">Reference proteome</keyword>
<dbReference type="EC" id="2.7.7.49" evidence="1"/>
<name>A0A917WSV3_9ACTN</name>
<dbReference type="Pfam" id="PF08388">
    <property type="entry name" value="GIIM"/>
    <property type="match status" value="1"/>
</dbReference>
<evidence type="ECO:0000256" key="3">
    <source>
        <dbReference type="ARBA" id="ARBA00022695"/>
    </source>
</evidence>
<reference evidence="11" key="2">
    <citation type="submission" date="2020-09" db="EMBL/GenBank/DDBJ databases">
        <authorList>
            <person name="Sun Q."/>
            <person name="Zhou Y."/>
        </authorList>
    </citation>
    <scope>NUCLEOTIDE SEQUENCE</scope>
    <source>
        <strain evidence="11">CGMCC 4.7312</strain>
    </source>
</reference>
<dbReference type="NCBIfam" id="TIGR04416">
    <property type="entry name" value="group_II_RT_mat"/>
    <property type="match status" value="1"/>
</dbReference>
<comment type="caution">
    <text evidence="11">The sequence shown here is derived from an EMBL/GenBank/DDBJ whole genome shotgun (WGS) entry which is preliminary data.</text>
</comment>
<comment type="catalytic activity">
    <reaction evidence="9">
        <text>DNA(n) + a 2'-deoxyribonucleoside 5'-triphosphate = DNA(n+1) + diphosphate</text>
        <dbReference type="Rhea" id="RHEA:22508"/>
        <dbReference type="Rhea" id="RHEA-COMP:17339"/>
        <dbReference type="Rhea" id="RHEA-COMP:17340"/>
        <dbReference type="ChEBI" id="CHEBI:33019"/>
        <dbReference type="ChEBI" id="CHEBI:61560"/>
        <dbReference type="ChEBI" id="CHEBI:173112"/>
        <dbReference type="EC" id="2.7.7.49"/>
    </reaction>
</comment>
<dbReference type="Proteomes" id="UP000608890">
    <property type="component" value="Unassembled WGS sequence"/>
</dbReference>
<dbReference type="SUPFAM" id="SSF56672">
    <property type="entry name" value="DNA/RNA polymerases"/>
    <property type="match status" value="1"/>
</dbReference>
<evidence type="ECO:0000259" key="10">
    <source>
        <dbReference type="PROSITE" id="PS50878"/>
    </source>
</evidence>
<dbReference type="AlphaFoldDB" id="A0A917WSV3"/>
<dbReference type="GO" id="GO:0003964">
    <property type="term" value="F:RNA-directed DNA polymerase activity"/>
    <property type="evidence" value="ECO:0007669"/>
    <property type="project" value="UniProtKB-KW"/>
</dbReference>
<evidence type="ECO:0000256" key="5">
    <source>
        <dbReference type="ARBA" id="ARBA00022842"/>
    </source>
</evidence>
<dbReference type="InterPro" id="IPR030931">
    <property type="entry name" value="Group_II_RT_mat"/>
</dbReference>
<keyword evidence="7" id="KW-0051">Antiviral defense</keyword>
<dbReference type="InterPro" id="IPR000123">
    <property type="entry name" value="Reverse_transcriptase_msDNA"/>
</dbReference>
<dbReference type="GO" id="GO:0046872">
    <property type="term" value="F:metal ion binding"/>
    <property type="evidence" value="ECO:0007669"/>
    <property type="project" value="UniProtKB-KW"/>
</dbReference>
<organism evidence="11 12">
    <name type="scientific">Micromonospora sonchi</name>
    <dbReference type="NCBI Taxonomy" id="1763543"/>
    <lineage>
        <taxon>Bacteria</taxon>
        <taxon>Bacillati</taxon>
        <taxon>Actinomycetota</taxon>
        <taxon>Actinomycetes</taxon>
        <taxon>Micromonosporales</taxon>
        <taxon>Micromonosporaceae</taxon>
        <taxon>Micromonospora</taxon>
    </lineage>
</organism>
<dbReference type="EMBL" id="BMNB01000003">
    <property type="protein sequence ID" value="GGM26400.1"/>
    <property type="molecule type" value="Genomic_DNA"/>
</dbReference>
<keyword evidence="4" id="KW-0479">Metal-binding</keyword>
<protein>
    <recommendedName>
        <fullName evidence="1">RNA-directed DNA polymerase</fullName>
        <ecNumber evidence="1">2.7.7.49</ecNumber>
    </recommendedName>
</protein>
<feature type="domain" description="Reverse transcriptase" evidence="10">
    <location>
        <begin position="51"/>
        <end position="291"/>
    </location>
</feature>
<dbReference type="PANTHER" id="PTHR34047:SF3">
    <property type="entry name" value="BLR2052 PROTEIN"/>
    <property type="match status" value="1"/>
</dbReference>
<dbReference type="CDD" id="cd01651">
    <property type="entry name" value="RT_G2_intron"/>
    <property type="match status" value="1"/>
</dbReference>
<evidence type="ECO:0000256" key="7">
    <source>
        <dbReference type="ARBA" id="ARBA00023118"/>
    </source>
</evidence>
<evidence type="ECO:0000256" key="1">
    <source>
        <dbReference type="ARBA" id="ARBA00012493"/>
    </source>
</evidence>
<comment type="similarity">
    <text evidence="8">Belongs to the bacterial reverse transcriptase family.</text>
</comment>
<dbReference type="Pfam" id="PF00078">
    <property type="entry name" value="RVT_1"/>
    <property type="match status" value="1"/>
</dbReference>
<dbReference type="PRINTS" id="PR00866">
    <property type="entry name" value="RNADNAPOLMS"/>
</dbReference>
<keyword evidence="2" id="KW-0808">Transferase</keyword>
<evidence type="ECO:0000313" key="12">
    <source>
        <dbReference type="Proteomes" id="UP000608890"/>
    </source>
</evidence>
<dbReference type="InterPro" id="IPR051083">
    <property type="entry name" value="GrpII_Intron_Splice-Mob/Def"/>
</dbReference>
<evidence type="ECO:0000313" key="11">
    <source>
        <dbReference type="EMBL" id="GGM26400.1"/>
    </source>
</evidence>
<evidence type="ECO:0000256" key="9">
    <source>
        <dbReference type="ARBA" id="ARBA00048173"/>
    </source>
</evidence>